<dbReference type="RefSeq" id="WP_067335608.1">
    <property type="nucleotide sequence ID" value="NZ_LZNA01000019.1"/>
</dbReference>
<dbReference type="PRINTS" id="PR00508">
    <property type="entry name" value="S21N4MTFRASE"/>
</dbReference>
<evidence type="ECO:0000313" key="6">
    <source>
        <dbReference type="Proteomes" id="UP000092616"/>
    </source>
</evidence>
<gene>
    <name evidence="5" type="ORF">A9306_05935</name>
</gene>
<accession>A0A1B8QHV3</accession>
<dbReference type="Proteomes" id="UP000092616">
    <property type="component" value="Unassembled WGS sequence"/>
</dbReference>
<dbReference type="InterPro" id="IPR029063">
    <property type="entry name" value="SAM-dependent_MTases_sf"/>
</dbReference>
<organism evidence="5 6">
    <name type="scientific">Faucicola atlantae</name>
    <dbReference type="NCBI Taxonomy" id="34059"/>
    <lineage>
        <taxon>Bacteria</taxon>
        <taxon>Pseudomonadati</taxon>
        <taxon>Pseudomonadota</taxon>
        <taxon>Gammaproteobacteria</taxon>
        <taxon>Moraxellales</taxon>
        <taxon>Moraxellaceae</taxon>
        <taxon>Faucicola</taxon>
    </lineage>
</organism>
<dbReference type="GO" id="GO:0003677">
    <property type="term" value="F:DNA binding"/>
    <property type="evidence" value="ECO:0007669"/>
    <property type="project" value="InterPro"/>
</dbReference>
<dbReference type="AlphaFoldDB" id="A0A1B8QHV3"/>
<reference evidence="5 6" key="1">
    <citation type="submission" date="2016-06" db="EMBL/GenBank/DDBJ databases">
        <title>Draft genome of Moraxella atlantae CCUG 59586.</title>
        <authorList>
            <person name="Salva-Serra F."/>
            <person name="Engstrom-Jakobsson H."/>
            <person name="Thorell K."/>
            <person name="Gonzales-Siles L."/>
            <person name="Karlsson R."/>
            <person name="Boulund F."/>
            <person name="Engstrand L."/>
            <person name="Kristiansson E."/>
            <person name="Moore E."/>
        </authorList>
    </citation>
    <scope>NUCLEOTIDE SEQUENCE [LARGE SCALE GENOMIC DNA]</scope>
    <source>
        <strain evidence="5 6">CCUG 59586</strain>
    </source>
</reference>
<evidence type="ECO:0000256" key="3">
    <source>
        <dbReference type="ARBA" id="ARBA00022679"/>
    </source>
</evidence>
<keyword evidence="3" id="KW-0808">Transferase</keyword>
<dbReference type="InterPro" id="IPR002052">
    <property type="entry name" value="DNA_methylase_N6_adenine_CS"/>
</dbReference>
<dbReference type="InterPro" id="IPR002941">
    <property type="entry name" value="DNA_methylase_N4/N6"/>
</dbReference>
<evidence type="ECO:0000313" key="5">
    <source>
        <dbReference type="EMBL" id="OBX82950.1"/>
    </source>
</evidence>
<evidence type="ECO:0000256" key="2">
    <source>
        <dbReference type="ARBA" id="ARBA00022603"/>
    </source>
</evidence>
<dbReference type="Pfam" id="PF01555">
    <property type="entry name" value="N6_N4_Mtase"/>
    <property type="match status" value="1"/>
</dbReference>
<dbReference type="Gene3D" id="3.40.50.150">
    <property type="entry name" value="Vaccinia Virus protein VP39"/>
    <property type="match status" value="1"/>
</dbReference>
<keyword evidence="2 5" id="KW-0489">Methyltransferase</keyword>
<proteinExistence type="inferred from homology"/>
<name>A0A1B8QHV3_9GAMM</name>
<dbReference type="SUPFAM" id="SSF53335">
    <property type="entry name" value="S-adenosyl-L-methionine-dependent methyltransferases"/>
    <property type="match status" value="1"/>
</dbReference>
<dbReference type="GO" id="GO:0008170">
    <property type="term" value="F:N-methyltransferase activity"/>
    <property type="evidence" value="ECO:0007669"/>
    <property type="project" value="InterPro"/>
</dbReference>
<comment type="similarity">
    <text evidence="1">Belongs to the N(4)/N(6)-methyltransferase family.</text>
</comment>
<sequence length="524" mass="60036">MPELSWVNRNQAEQTAESVPYHLLKFEQAYGDEAMARDNLIIQGDNLQALKALLPLYGGQVKCIFIDPPYNTQSAFEHYDDKLEHAQWLSMMYPRLQLLKDLLSEDGSIWITLDDNESHYLKVMCDEIFGRANFVANVVWQKVYSQRMDAKMFSSDHDNILVYRKSEVFNVNKIFIEQNLKQFNSFDEATGKYYRKRSLRKEGSNSRREDRPNLWYGIEAPDGTLVYPIRPSTNTEGNWRWSKDTYQENLKLGLVEFSKKNGQWDIFVKQFAEENPSRPPSTVWLNEEVGNNHEAKNEAKAFNSDDTFSTPKPERLIQRILHISTNENDLVLDSFLGSGTTCAVAHKMNRRYIGIEMGEHTRTHVIPRLQQVINGEQGGISKTVGWQGGGGFSFYTLGSPVFDENGFLSPDVKFADLACYVWWLDTKTAYPTSQVPTTPLLGVHDGIAYYLLYNGILGDRRPNGGNVLTMPVLRYLEESFPHPLGNDGKRVIFGEASRINQNRLDTLNIEFKQIPYALYGTQSK</sequence>
<dbReference type="InterPro" id="IPR001091">
    <property type="entry name" value="RM_Methyltransferase"/>
</dbReference>
<dbReference type="PROSITE" id="PS00092">
    <property type="entry name" value="N6_MTASE"/>
    <property type="match status" value="1"/>
</dbReference>
<evidence type="ECO:0000259" key="4">
    <source>
        <dbReference type="Pfam" id="PF01555"/>
    </source>
</evidence>
<keyword evidence="6" id="KW-1185">Reference proteome</keyword>
<evidence type="ECO:0000256" key="1">
    <source>
        <dbReference type="ARBA" id="ARBA00006594"/>
    </source>
</evidence>
<protein>
    <submittedName>
        <fullName evidence="5">DNA methylase</fullName>
    </submittedName>
</protein>
<dbReference type="EMBL" id="LZNA01000019">
    <property type="protein sequence ID" value="OBX82950.1"/>
    <property type="molecule type" value="Genomic_DNA"/>
</dbReference>
<dbReference type="GO" id="GO:0032259">
    <property type="term" value="P:methylation"/>
    <property type="evidence" value="ECO:0007669"/>
    <property type="project" value="UniProtKB-KW"/>
</dbReference>
<feature type="domain" description="DNA methylase N-4/N-6" evidence="4">
    <location>
        <begin position="61"/>
        <end position="360"/>
    </location>
</feature>
<comment type="caution">
    <text evidence="5">The sequence shown here is derived from an EMBL/GenBank/DDBJ whole genome shotgun (WGS) entry which is preliminary data.</text>
</comment>